<evidence type="ECO:0000313" key="2">
    <source>
        <dbReference type="EMBL" id="MBB4284462.1"/>
    </source>
</evidence>
<dbReference type="InterPro" id="IPR036165">
    <property type="entry name" value="YefM-like_sf"/>
</dbReference>
<name>A0A7W6WJG2_9PROT</name>
<proteinExistence type="inferred from homology"/>
<gene>
    <name evidence="2" type="ORF">GGD88_000168</name>
</gene>
<dbReference type="EMBL" id="JACIGI010000001">
    <property type="protein sequence ID" value="MBB4284462.1"/>
    <property type="molecule type" value="Genomic_DNA"/>
</dbReference>
<dbReference type="AlphaFoldDB" id="A0A7W6WJG2"/>
<keyword evidence="3" id="KW-1185">Reference proteome</keyword>
<sequence length="91" mass="9857">MRPDLATETLDVLTTDPATFVERLKESGRPALLTHQGEPALVAMAPEAWQALRVRLEEAETMAALREGLAQAAAGEVMPADTVFRTLTAIR</sequence>
<dbReference type="RefSeq" id="WP_184430931.1">
    <property type="nucleotide sequence ID" value="NZ_JACIGI010000001.1"/>
</dbReference>
<evidence type="ECO:0000313" key="3">
    <source>
        <dbReference type="Proteomes" id="UP000555728"/>
    </source>
</evidence>
<comment type="similarity">
    <text evidence="1">Belongs to the phD/YefM antitoxin family.</text>
</comment>
<dbReference type="SUPFAM" id="SSF143120">
    <property type="entry name" value="YefM-like"/>
    <property type="match status" value="1"/>
</dbReference>
<comment type="caution">
    <text evidence="2">The sequence shown here is derived from an EMBL/GenBank/DDBJ whole genome shotgun (WGS) entry which is preliminary data.</text>
</comment>
<organism evidence="2 3">
    <name type="scientific">Roseospira goensis</name>
    <dbReference type="NCBI Taxonomy" id="391922"/>
    <lineage>
        <taxon>Bacteria</taxon>
        <taxon>Pseudomonadati</taxon>
        <taxon>Pseudomonadota</taxon>
        <taxon>Alphaproteobacteria</taxon>
        <taxon>Rhodospirillales</taxon>
        <taxon>Rhodospirillaceae</taxon>
        <taxon>Roseospira</taxon>
    </lineage>
</organism>
<reference evidence="2 3" key="1">
    <citation type="submission" date="2020-08" db="EMBL/GenBank/DDBJ databases">
        <title>Genome sequencing of Purple Non-Sulfur Bacteria from various extreme environments.</title>
        <authorList>
            <person name="Mayer M."/>
        </authorList>
    </citation>
    <scope>NUCLEOTIDE SEQUENCE [LARGE SCALE GENOMIC DNA]</scope>
    <source>
        <strain evidence="2 3">JA135</strain>
    </source>
</reference>
<protein>
    <submittedName>
        <fullName evidence="2">PHD/YefM family antitoxin component YafN of YafNO toxin-antitoxin module</fullName>
    </submittedName>
</protein>
<evidence type="ECO:0000256" key="1">
    <source>
        <dbReference type="ARBA" id="ARBA00009981"/>
    </source>
</evidence>
<dbReference type="Proteomes" id="UP000555728">
    <property type="component" value="Unassembled WGS sequence"/>
</dbReference>
<accession>A0A7W6WJG2</accession>